<dbReference type="HOGENOM" id="CLU_017618_1_0_6"/>
<keyword evidence="4" id="KW-0255">Endonuclease</keyword>
<sequence length="633" mass="71713">MQLSYLRIKNFKSFKDECINVGSHHALVGANNSGKSGVLKALDFLLNPSKKNIDEESWYHCLTDEPIWIEAIFTELSGSESESLKGYLRDDGSFHIARSATAHEEQIDGEFDFDISQHFQKSSPKFPWLNPSSVSAKAIKEWDEAGVADTEINGKKFRDYLPSRKVGDWKQAIEEFCSDALLESDYIECWHENPAGYSSVLKSILPAYIYVPAVRDVKDEAKYTASSPFGKLLKKILENVAEERKAEVEVQLKSVAESFNRNDNGIRIQQIDDLESSINGILSEYMPAEIEIEFETPSFDKIIQSPRLFSHDGFRSSIENKGHGLQRAVILSILRAFAQDNNDALNNTIFGIEEPEIYMHPQAQRTLRRVFKQLSDGGSQLFYSTHSSLLLDIVHFDEIVRLERNDSDNGAYSICRQISPGDLISDIENRIPSMKGVVSSESIRQHYHNAYHQNKSEGFFAQKVILVEGATESYCLPLLFEASEYNLDYYNISVIECGGKGQMDRLYRVFNELGIACYIVFDFDQGSTDSGSRRTSKGIMELVGCSEEFNDDFLVIDNLCAFRITWEHYMESSISSYSEYKEKAHEILGKVGKPLEARFITHLHLENGGELPKAISAIIERVIKLQWRGSCLA</sequence>
<gene>
    <name evidence="3" type="ORF">AU15_17530</name>
    <name evidence="4" type="ORF">SAMN04487868_110108</name>
</gene>
<evidence type="ECO:0000313" key="4">
    <source>
        <dbReference type="EMBL" id="SFL79708.1"/>
    </source>
</evidence>
<dbReference type="Pfam" id="PF20469">
    <property type="entry name" value="OLD-like_TOPRIM"/>
    <property type="match status" value="1"/>
</dbReference>
<feature type="domain" description="Endonuclease GajA/Old nuclease/RecF-like AAA" evidence="1">
    <location>
        <begin position="1"/>
        <end position="388"/>
    </location>
</feature>
<dbReference type="Proteomes" id="UP000035081">
    <property type="component" value="Chromosome"/>
</dbReference>
<keyword evidence="4" id="KW-0378">Hydrolase</keyword>
<feature type="domain" description="OLD protein-like TOPRIM" evidence="2">
    <location>
        <begin position="459"/>
        <end position="524"/>
    </location>
</feature>
<accession>A0A1I4KLQ5</accession>
<protein>
    <submittedName>
        <fullName evidence="4">Predicted ATP-dependent endonuclease of the OLD family, contains P-loop ATPase and TOPRIM domains</fullName>
    </submittedName>
</protein>
<dbReference type="InterPro" id="IPR027417">
    <property type="entry name" value="P-loop_NTPase"/>
</dbReference>
<dbReference type="AlphaFoldDB" id="W5YW81"/>
<dbReference type="InterPro" id="IPR041685">
    <property type="entry name" value="AAA_GajA/Old/RecF-like"/>
</dbReference>
<organism evidence="3 5">
    <name type="scientific">Marinobacter salarius</name>
    <dbReference type="NCBI Taxonomy" id="1420917"/>
    <lineage>
        <taxon>Bacteria</taxon>
        <taxon>Pseudomonadati</taxon>
        <taxon>Pseudomonadota</taxon>
        <taxon>Gammaproteobacteria</taxon>
        <taxon>Pseudomonadales</taxon>
        <taxon>Marinobacteraceae</taxon>
        <taxon>Marinobacter</taxon>
    </lineage>
</organism>
<proteinExistence type="predicted"/>
<dbReference type="InterPro" id="IPR051396">
    <property type="entry name" value="Bact_Antivir_Def_Nuclease"/>
</dbReference>
<dbReference type="SUPFAM" id="SSF52540">
    <property type="entry name" value="P-loop containing nucleoside triphosphate hydrolases"/>
    <property type="match status" value="1"/>
</dbReference>
<evidence type="ECO:0000313" key="3">
    <source>
        <dbReference type="EMBL" id="AHI33330.1"/>
    </source>
</evidence>
<dbReference type="InterPro" id="IPR034139">
    <property type="entry name" value="TOPRIM_OLD"/>
</dbReference>
<name>W5YW81_9GAMM</name>
<keyword evidence="4" id="KW-0540">Nuclease</keyword>
<dbReference type="EMBL" id="FOTV01000010">
    <property type="protein sequence ID" value="SFL79708.1"/>
    <property type="molecule type" value="Genomic_DNA"/>
</dbReference>
<dbReference type="KEGG" id="msr:AU15_17530"/>
<dbReference type="Proteomes" id="UP000199211">
    <property type="component" value="Unassembled WGS sequence"/>
</dbReference>
<dbReference type="GO" id="GO:0004519">
    <property type="term" value="F:endonuclease activity"/>
    <property type="evidence" value="ECO:0007669"/>
    <property type="project" value="UniProtKB-KW"/>
</dbReference>
<dbReference type="PANTHER" id="PTHR43581">
    <property type="entry name" value="ATP/GTP PHOSPHATASE"/>
    <property type="match status" value="1"/>
</dbReference>
<dbReference type="Gene3D" id="3.40.50.300">
    <property type="entry name" value="P-loop containing nucleotide triphosphate hydrolases"/>
    <property type="match status" value="1"/>
</dbReference>
<keyword evidence="6" id="KW-1185">Reference proteome</keyword>
<evidence type="ECO:0000259" key="2">
    <source>
        <dbReference type="Pfam" id="PF20469"/>
    </source>
</evidence>
<dbReference type="PANTHER" id="PTHR43581:SF4">
    <property type="entry name" value="ATP_GTP PHOSPHATASE"/>
    <property type="match status" value="1"/>
</dbReference>
<dbReference type="EMBL" id="CP007152">
    <property type="protein sequence ID" value="AHI33330.1"/>
    <property type="molecule type" value="Genomic_DNA"/>
</dbReference>
<dbReference type="Pfam" id="PF13175">
    <property type="entry name" value="AAA_15"/>
    <property type="match status" value="1"/>
</dbReference>
<accession>W5YW81</accession>
<evidence type="ECO:0000313" key="5">
    <source>
        <dbReference type="Proteomes" id="UP000035081"/>
    </source>
</evidence>
<evidence type="ECO:0000313" key="6">
    <source>
        <dbReference type="Proteomes" id="UP000199211"/>
    </source>
</evidence>
<reference evidence="3 5" key="1">
    <citation type="journal article" date="2014" name="Genome Announc.">
        <title>Draft Genome Sequences of Marinobacter similis A3d10T and Marinobacter salarius R9SW1T.</title>
        <authorList>
            <person name="Ivanova E.P."/>
            <person name="Ng H.J."/>
            <person name="Webb H.K."/>
            <person name="Feng G."/>
            <person name="Oshima K."/>
            <person name="Hattori M."/>
            <person name="Ohkuma M."/>
            <person name="Sergeev A.F."/>
            <person name="Mikhailov V.V."/>
            <person name="Crawford R.J."/>
            <person name="Sawabe T."/>
        </authorList>
    </citation>
    <scope>NUCLEOTIDE SEQUENCE [LARGE SCALE GENOMIC DNA]</scope>
    <source>
        <strain evidence="5">A3d10 and R9SW1</strain>
        <strain evidence="3">R9SW1</strain>
    </source>
</reference>
<evidence type="ECO:0000259" key="1">
    <source>
        <dbReference type="Pfam" id="PF13175"/>
    </source>
</evidence>
<reference evidence="4 6" key="2">
    <citation type="submission" date="2016-10" db="EMBL/GenBank/DDBJ databases">
        <authorList>
            <person name="Varghese N."/>
            <person name="Submissions S."/>
        </authorList>
    </citation>
    <scope>NUCLEOTIDE SEQUENCE [LARGE SCALE GENOMIC DNA]</scope>
    <source>
        <strain evidence="4 6">DSM 26291</strain>
    </source>
</reference>
<dbReference type="CDD" id="cd01026">
    <property type="entry name" value="TOPRIM_OLD"/>
    <property type="match status" value="1"/>
</dbReference>
<dbReference type="RefSeq" id="WP_041335284.1">
    <property type="nucleotide sequence ID" value="NZ_DCAM01000003.1"/>
</dbReference>